<feature type="transmembrane region" description="Helical" evidence="2">
    <location>
        <begin position="380"/>
        <end position="399"/>
    </location>
</feature>
<dbReference type="AlphaFoldDB" id="A0A8T3BG26"/>
<reference evidence="3" key="1">
    <citation type="journal article" date="2022" name="Front. Genet.">
        <title>Chromosome-Scale Assembly of the Dendrobium nobile Genome Provides Insights Into the Molecular Mechanism of the Biosynthesis of the Medicinal Active Ingredient of Dendrobium.</title>
        <authorList>
            <person name="Xu Q."/>
            <person name="Niu S.-C."/>
            <person name="Li K.-L."/>
            <person name="Zheng P.-J."/>
            <person name="Zhang X.-J."/>
            <person name="Jia Y."/>
            <person name="Liu Y."/>
            <person name="Niu Y.-X."/>
            <person name="Yu L.-H."/>
            <person name="Chen D.-F."/>
            <person name="Zhang G.-Q."/>
        </authorList>
    </citation>
    <scope>NUCLEOTIDE SEQUENCE</scope>
    <source>
        <tissue evidence="3">Leaf</tissue>
    </source>
</reference>
<evidence type="ECO:0000256" key="1">
    <source>
        <dbReference type="SAM" id="MobiDB-lite"/>
    </source>
</evidence>
<sequence length="401" mass="45402">MLKESKGKRKPLPGVSFFIWASFWSIHYKEPEGLKMIQRRIKEVRKKTEEIRMPYFKICVVPGKPLLILSSSLHRQTYGRVIVPFSALSYRQTYGRVGTSLFRGLWPSEGVLFLHRWTYSQTYGRVGTLLFRGLWPSRGASSPLHRQTYGRTYGRVGTSLFWGLWPSEGAPVPFRFILPTDLWSGRDFAVLWPVAGRRCSFPLHRQTYGRVIVSFHFILPIDLWSGRDFTVSWPVAGRSCYSRPKEEGFDLSPLMKGKVDTLIGGLQLVSVWRDGRPGGMSTPTFYFGSALDPDSLSRFWQGKRRNSLPSLGLFSVRTSRRGQTLPSSGPSPLFVKDPTPASPSDAVQPKAEASPTPSSPGRRPSSTCKHVSSFPTSSSFILLLLLLSFLLFLFSYFFFMM</sequence>
<proteinExistence type="predicted"/>
<keyword evidence="4" id="KW-1185">Reference proteome</keyword>
<evidence type="ECO:0000313" key="3">
    <source>
        <dbReference type="EMBL" id="KAI0512079.1"/>
    </source>
</evidence>
<feature type="compositionally biased region" description="Low complexity" evidence="1">
    <location>
        <begin position="354"/>
        <end position="368"/>
    </location>
</feature>
<keyword evidence="2" id="KW-0472">Membrane</keyword>
<organism evidence="3 4">
    <name type="scientific">Dendrobium nobile</name>
    <name type="common">Orchid</name>
    <dbReference type="NCBI Taxonomy" id="94219"/>
    <lineage>
        <taxon>Eukaryota</taxon>
        <taxon>Viridiplantae</taxon>
        <taxon>Streptophyta</taxon>
        <taxon>Embryophyta</taxon>
        <taxon>Tracheophyta</taxon>
        <taxon>Spermatophyta</taxon>
        <taxon>Magnoliopsida</taxon>
        <taxon>Liliopsida</taxon>
        <taxon>Asparagales</taxon>
        <taxon>Orchidaceae</taxon>
        <taxon>Epidendroideae</taxon>
        <taxon>Malaxideae</taxon>
        <taxon>Dendrobiinae</taxon>
        <taxon>Dendrobium</taxon>
    </lineage>
</organism>
<gene>
    <name evidence="3" type="ORF">KFK09_012714</name>
</gene>
<keyword evidence="2" id="KW-0812">Transmembrane</keyword>
<evidence type="ECO:0000313" key="4">
    <source>
        <dbReference type="Proteomes" id="UP000829196"/>
    </source>
</evidence>
<comment type="caution">
    <text evidence="3">The sequence shown here is derived from an EMBL/GenBank/DDBJ whole genome shotgun (WGS) entry which is preliminary data.</text>
</comment>
<keyword evidence="2" id="KW-1133">Transmembrane helix</keyword>
<dbReference type="EMBL" id="JAGYWB010000009">
    <property type="protein sequence ID" value="KAI0512079.1"/>
    <property type="molecule type" value="Genomic_DNA"/>
</dbReference>
<dbReference type="Proteomes" id="UP000829196">
    <property type="component" value="Unassembled WGS sequence"/>
</dbReference>
<protein>
    <submittedName>
        <fullName evidence="3">Uncharacterized protein</fullName>
    </submittedName>
</protein>
<accession>A0A8T3BG26</accession>
<feature type="region of interest" description="Disordered" evidence="1">
    <location>
        <begin position="319"/>
        <end position="368"/>
    </location>
</feature>
<evidence type="ECO:0000256" key="2">
    <source>
        <dbReference type="SAM" id="Phobius"/>
    </source>
</evidence>
<feature type="compositionally biased region" description="Polar residues" evidence="1">
    <location>
        <begin position="321"/>
        <end position="330"/>
    </location>
</feature>
<name>A0A8T3BG26_DENNO</name>